<feature type="region of interest" description="Disordered" evidence="15">
    <location>
        <begin position="559"/>
        <end position="583"/>
    </location>
</feature>
<reference evidence="19" key="1">
    <citation type="submission" date="2016-09" db="EMBL/GenBank/DDBJ databases">
        <authorList>
            <person name="Varghese N."/>
            <person name="Submissions S."/>
        </authorList>
    </citation>
    <scope>NUCLEOTIDE SEQUENCE [LARGE SCALE GENOMIC DNA]</scope>
    <source>
        <strain evidence="19">JS23</strain>
    </source>
</reference>
<sequence>MTKPWLREYPEGVATEVDTTRYGSLLDLFEESFARYADRPAFACMGHTLSYADVDRASARFAGWLRSTGLPTDARVALMMPNILQYPIALIGALRAGMIVVNVNPLYTARELKHQLLDSGAQAIVVLENFANTVAKVLDEVPLRHVVVTSLGEMLGAKGWLVDFAVRHVKKLVPEWHLPGAVRWTRALAIGARDEAVAPVTRQASDVALLQYTGGTTGVAKGAILLHSNLLANVLQSEMWLAPARRRKPDAGQMITIAALPLYHIYALTVCALLSVRAGGLSVLVPNPRDIPGLVKAMARYRFNSLPAVNTLFNALVNEPSFARLDFSGLYAANGGGMAVQESVARRWVEITGVPIVEGYGLSETSPCVTCNRGDADTYSGTIGLPLPSTDVSIRDDAGQALEAGQAGEICVKGPQVMAGYWQRPADTAAVMTDDGFFRTGDIGFIDARGYVKLVDRKKDMILVSGFNVYPNEIEEVVAAHPAVNEVAVVGVDDARSGEAVRLYVVRKDRSLTEAELAAFCRERLTGYKRPRDIVFRDTLPKTNVGKILRRALRDEGRAAGPDAGRDAGGATAEAGALSTGSH</sequence>
<dbReference type="GO" id="GO:0005524">
    <property type="term" value="F:ATP binding"/>
    <property type="evidence" value="ECO:0007669"/>
    <property type="project" value="UniProtKB-KW"/>
</dbReference>
<dbReference type="GO" id="GO:0016020">
    <property type="term" value="C:membrane"/>
    <property type="evidence" value="ECO:0007669"/>
    <property type="project" value="UniProtKB-SubCell"/>
</dbReference>
<keyword evidence="11" id="KW-0472">Membrane</keyword>
<dbReference type="Gene3D" id="3.30.300.30">
    <property type="match status" value="1"/>
</dbReference>
<dbReference type="AlphaFoldDB" id="A0A1H2PRV8"/>
<dbReference type="Proteomes" id="UP000243719">
    <property type="component" value="Unassembled WGS sequence"/>
</dbReference>
<dbReference type="Gene3D" id="3.40.50.12780">
    <property type="entry name" value="N-terminal domain of ligase-like"/>
    <property type="match status" value="1"/>
</dbReference>
<protein>
    <recommendedName>
        <fullName evidence="13">Long-chain-fatty-acid--CoA ligase</fullName>
        <ecNumber evidence="12">6.2.1.3</ecNumber>
    </recommendedName>
    <alternativeName>
        <fullName evidence="14">Long-chain acyl-CoA synthetase</fullName>
    </alternativeName>
</protein>
<organism evidence="18 19">
    <name type="scientific">Chitinasiproducens palmae</name>
    <dbReference type="NCBI Taxonomy" id="1770053"/>
    <lineage>
        <taxon>Bacteria</taxon>
        <taxon>Pseudomonadati</taxon>
        <taxon>Pseudomonadota</taxon>
        <taxon>Betaproteobacteria</taxon>
        <taxon>Burkholderiales</taxon>
        <taxon>Burkholderiaceae</taxon>
        <taxon>Chitinasiproducens</taxon>
    </lineage>
</organism>
<evidence type="ECO:0000256" key="10">
    <source>
        <dbReference type="ARBA" id="ARBA00023098"/>
    </source>
</evidence>
<evidence type="ECO:0000256" key="7">
    <source>
        <dbReference type="ARBA" id="ARBA00022832"/>
    </source>
</evidence>
<evidence type="ECO:0000256" key="1">
    <source>
        <dbReference type="ARBA" id="ARBA00001946"/>
    </source>
</evidence>
<dbReference type="FunFam" id="3.30.300.30:FF:000006">
    <property type="entry name" value="Long-chain-fatty-acid--CoA ligase FadD"/>
    <property type="match status" value="1"/>
</dbReference>
<dbReference type="NCBIfam" id="NF005463">
    <property type="entry name" value="PRK07059.1"/>
    <property type="match status" value="1"/>
</dbReference>
<dbReference type="SUPFAM" id="SSF56801">
    <property type="entry name" value="Acetyl-CoA synthetase-like"/>
    <property type="match status" value="1"/>
</dbReference>
<dbReference type="EMBL" id="FNLO01000008">
    <property type="protein sequence ID" value="SDV49604.1"/>
    <property type="molecule type" value="Genomic_DNA"/>
</dbReference>
<feature type="domain" description="AMP-binding enzyme C-terminal" evidence="17">
    <location>
        <begin position="473"/>
        <end position="547"/>
    </location>
</feature>
<keyword evidence="7" id="KW-0276">Fatty acid metabolism</keyword>
<dbReference type="OrthoDB" id="9766486at2"/>
<dbReference type="FunFam" id="3.40.50.12780:FF:000003">
    <property type="entry name" value="Long-chain-fatty-acid--CoA ligase FadD"/>
    <property type="match status" value="1"/>
</dbReference>
<dbReference type="RefSeq" id="WP_091909867.1">
    <property type="nucleotide sequence ID" value="NZ_FNLO01000008.1"/>
</dbReference>
<keyword evidence="10" id="KW-0443">Lipid metabolism</keyword>
<dbReference type="InterPro" id="IPR020845">
    <property type="entry name" value="AMP-binding_CS"/>
</dbReference>
<evidence type="ECO:0000259" key="16">
    <source>
        <dbReference type="Pfam" id="PF00501"/>
    </source>
</evidence>
<comment type="pathway">
    <text evidence="3">Lipid metabolism; fatty acid beta-oxidation.</text>
</comment>
<evidence type="ECO:0000256" key="9">
    <source>
        <dbReference type="ARBA" id="ARBA00022842"/>
    </source>
</evidence>
<dbReference type="InterPro" id="IPR042099">
    <property type="entry name" value="ANL_N_sf"/>
</dbReference>
<dbReference type="PANTHER" id="PTHR43767:SF8">
    <property type="entry name" value="LONG-CHAIN-FATTY-ACID--COA LIGASE"/>
    <property type="match status" value="1"/>
</dbReference>
<dbReference type="InterPro" id="IPR050237">
    <property type="entry name" value="ATP-dep_AMP-bd_enzyme"/>
</dbReference>
<proteinExistence type="inferred from homology"/>
<keyword evidence="6" id="KW-0547">Nucleotide-binding</keyword>
<evidence type="ECO:0000256" key="15">
    <source>
        <dbReference type="SAM" id="MobiDB-lite"/>
    </source>
</evidence>
<evidence type="ECO:0000313" key="19">
    <source>
        <dbReference type="Proteomes" id="UP000243719"/>
    </source>
</evidence>
<dbReference type="STRING" id="1770053.SAMN05216551_108226"/>
<keyword evidence="9" id="KW-0460">Magnesium</keyword>
<feature type="compositionally biased region" description="Low complexity" evidence="15">
    <location>
        <begin position="559"/>
        <end position="577"/>
    </location>
</feature>
<evidence type="ECO:0000256" key="6">
    <source>
        <dbReference type="ARBA" id="ARBA00022741"/>
    </source>
</evidence>
<comment type="cofactor">
    <cofactor evidence="1">
        <name>Mg(2+)</name>
        <dbReference type="ChEBI" id="CHEBI:18420"/>
    </cofactor>
</comment>
<evidence type="ECO:0000256" key="13">
    <source>
        <dbReference type="ARBA" id="ARBA00039545"/>
    </source>
</evidence>
<feature type="domain" description="AMP-dependent synthetase/ligase" evidence="16">
    <location>
        <begin position="29"/>
        <end position="422"/>
    </location>
</feature>
<keyword evidence="5" id="KW-0436">Ligase</keyword>
<evidence type="ECO:0000256" key="14">
    <source>
        <dbReference type="ARBA" id="ARBA00042773"/>
    </source>
</evidence>
<dbReference type="InterPro" id="IPR045851">
    <property type="entry name" value="AMP-bd_C_sf"/>
</dbReference>
<evidence type="ECO:0000256" key="4">
    <source>
        <dbReference type="ARBA" id="ARBA00006432"/>
    </source>
</evidence>
<name>A0A1H2PRV8_9BURK</name>
<dbReference type="InterPro" id="IPR025110">
    <property type="entry name" value="AMP-bd_C"/>
</dbReference>
<evidence type="ECO:0000256" key="2">
    <source>
        <dbReference type="ARBA" id="ARBA00004170"/>
    </source>
</evidence>
<dbReference type="CDD" id="cd05936">
    <property type="entry name" value="FC-FACS_FadD_like"/>
    <property type="match status" value="1"/>
</dbReference>
<dbReference type="PANTHER" id="PTHR43767">
    <property type="entry name" value="LONG-CHAIN-FATTY-ACID--COA LIGASE"/>
    <property type="match status" value="1"/>
</dbReference>
<dbReference type="Pfam" id="PF13193">
    <property type="entry name" value="AMP-binding_C"/>
    <property type="match status" value="1"/>
</dbReference>
<keyword evidence="19" id="KW-1185">Reference proteome</keyword>
<evidence type="ECO:0000256" key="8">
    <source>
        <dbReference type="ARBA" id="ARBA00022840"/>
    </source>
</evidence>
<dbReference type="InterPro" id="IPR000873">
    <property type="entry name" value="AMP-dep_synth/lig_dom"/>
</dbReference>
<comment type="subcellular location">
    <subcellularLocation>
        <location evidence="2">Membrane</location>
        <topology evidence="2">Peripheral membrane protein</topology>
    </subcellularLocation>
</comment>
<gene>
    <name evidence="18" type="ORF">SAMN05216551_108226</name>
</gene>
<evidence type="ECO:0000256" key="3">
    <source>
        <dbReference type="ARBA" id="ARBA00005005"/>
    </source>
</evidence>
<evidence type="ECO:0000313" key="18">
    <source>
        <dbReference type="EMBL" id="SDV49604.1"/>
    </source>
</evidence>
<keyword evidence="8" id="KW-0067">ATP-binding</keyword>
<comment type="similarity">
    <text evidence="4">Belongs to the ATP-dependent AMP-binding enzyme family.</text>
</comment>
<evidence type="ECO:0000256" key="5">
    <source>
        <dbReference type="ARBA" id="ARBA00022598"/>
    </source>
</evidence>
<accession>A0A1H2PRV8</accession>
<dbReference type="GO" id="GO:0004467">
    <property type="term" value="F:long-chain fatty acid-CoA ligase activity"/>
    <property type="evidence" value="ECO:0007669"/>
    <property type="project" value="UniProtKB-EC"/>
</dbReference>
<dbReference type="Pfam" id="PF00501">
    <property type="entry name" value="AMP-binding"/>
    <property type="match status" value="1"/>
</dbReference>
<evidence type="ECO:0000256" key="11">
    <source>
        <dbReference type="ARBA" id="ARBA00023136"/>
    </source>
</evidence>
<evidence type="ECO:0000256" key="12">
    <source>
        <dbReference type="ARBA" id="ARBA00026121"/>
    </source>
</evidence>
<dbReference type="PROSITE" id="PS00455">
    <property type="entry name" value="AMP_BINDING"/>
    <property type="match status" value="1"/>
</dbReference>
<evidence type="ECO:0000259" key="17">
    <source>
        <dbReference type="Pfam" id="PF13193"/>
    </source>
</evidence>
<dbReference type="EC" id="6.2.1.3" evidence="12"/>